<dbReference type="Proteomes" id="UP000886595">
    <property type="component" value="Unassembled WGS sequence"/>
</dbReference>
<evidence type="ECO:0000313" key="3">
    <source>
        <dbReference type="EMBL" id="KAG2307997.1"/>
    </source>
</evidence>
<dbReference type="EMBL" id="JAAMPC010000006">
    <property type="protein sequence ID" value="KAG2307997.1"/>
    <property type="molecule type" value="Genomic_DNA"/>
</dbReference>
<evidence type="ECO:0000313" key="4">
    <source>
        <dbReference type="Proteomes" id="UP000886595"/>
    </source>
</evidence>
<feature type="region of interest" description="Disordered" evidence="1">
    <location>
        <begin position="21"/>
        <end position="40"/>
    </location>
</feature>
<sequence length="319" mass="35683">MIFHIMILVSIALCSRGRLCSSHQPPTNQSNPNPSFPVNQMGSQLLVHSTAPSQSNQTSSSPAYPTQPGHPLNPILPFTVRVPPPNPARTKHSELPESSVSYEDYLNSRLSSVSSSFSVAGSTMSERNPTVQSPMIQQLFHWSDPPSQNNLTLPFTMFQQLFHWSNLLSQRNLTLPCPMIQQRFQWSDPPSQSIQTLPFPMFQLVFQSAAHSLPPPSPSIRISASRGQLPHEFHTMDRLSLCVLNYFFAGGPSYTSTWSQRPNLSTSIHIQCFLNQAAFSLFLLANAVFPRTRPILAFVLDRFSFFLIVISANMPMFPP</sequence>
<gene>
    <name evidence="3" type="ORF">Bca52824_027745</name>
</gene>
<dbReference type="AlphaFoldDB" id="A0A8X7VB09"/>
<organism evidence="3 4">
    <name type="scientific">Brassica carinata</name>
    <name type="common">Ethiopian mustard</name>
    <name type="synonym">Abyssinian cabbage</name>
    <dbReference type="NCBI Taxonomy" id="52824"/>
    <lineage>
        <taxon>Eukaryota</taxon>
        <taxon>Viridiplantae</taxon>
        <taxon>Streptophyta</taxon>
        <taxon>Embryophyta</taxon>
        <taxon>Tracheophyta</taxon>
        <taxon>Spermatophyta</taxon>
        <taxon>Magnoliopsida</taxon>
        <taxon>eudicotyledons</taxon>
        <taxon>Gunneridae</taxon>
        <taxon>Pentapetalae</taxon>
        <taxon>rosids</taxon>
        <taxon>malvids</taxon>
        <taxon>Brassicales</taxon>
        <taxon>Brassicaceae</taxon>
        <taxon>Brassiceae</taxon>
        <taxon>Brassica</taxon>
    </lineage>
</organism>
<feature type="compositionally biased region" description="Low complexity" evidence="1">
    <location>
        <begin position="21"/>
        <end position="33"/>
    </location>
</feature>
<evidence type="ECO:0000256" key="2">
    <source>
        <dbReference type="SAM" id="SignalP"/>
    </source>
</evidence>
<reference evidence="3 4" key="1">
    <citation type="submission" date="2020-02" db="EMBL/GenBank/DDBJ databases">
        <authorList>
            <person name="Ma Q."/>
            <person name="Huang Y."/>
            <person name="Song X."/>
            <person name="Pei D."/>
        </authorList>
    </citation>
    <scope>NUCLEOTIDE SEQUENCE [LARGE SCALE GENOMIC DNA]</scope>
    <source>
        <strain evidence="3">Sxm20200214</strain>
        <tissue evidence="3">Leaf</tissue>
    </source>
</reference>
<keyword evidence="4" id="KW-1185">Reference proteome</keyword>
<protein>
    <submittedName>
        <fullName evidence="3">Uncharacterized protein</fullName>
    </submittedName>
</protein>
<proteinExistence type="predicted"/>
<name>A0A8X7VB09_BRACI</name>
<dbReference type="OrthoDB" id="1110504at2759"/>
<feature type="compositionally biased region" description="Polar residues" evidence="1">
    <location>
        <begin position="48"/>
        <end position="64"/>
    </location>
</feature>
<keyword evidence="2" id="KW-0732">Signal</keyword>
<evidence type="ECO:0000256" key="1">
    <source>
        <dbReference type="SAM" id="MobiDB-lite"/>
    </source>
</evidence>
<feature type="signal peptide" evidence="2">
    <location>
        <begin position="1"/>
        <end position="22"/>
    </location>
</feature>
<feature type="chain" id="PRO_5036490210" evidence="2">
    <location>
        <begin position="23"/>
        <end position="319"/>
    </location>
</feature>
<accession>A0A8X7VB09</accession>
<comment type="caution">
    <text evidence="3">The sequence shown here is derived from an EMBL/GenBank/DDBJ whole genome shotgun (WGS) entry which is preliminary data.</text>
</comment>
<feature type="region of interest" description="Disordered" evidence="1">
    <location>
        <begin position="48"/>
        <end position="96"/>
    </location>
</feature>